<sequence length="352" mass="36125">MLKTIRFSMAKSMSADGIAEHRLGGHVPPAIRKAAAALLAVALAAGPAAAHAAYPDRPIKIVVGMAPGGTPDVIARLIGEGLSKELGQSVIVDNRPGAGGTLSARQVARAPSDGYTLLLAELPQLATAPLLFKDPGFDISKDFSPVGTVAVTPMFIVANPEKAPGLETLPAIVAKAKASPGEIKYSSSGIGSLHHLAMEVFSAREGIQLTHVPYKGAGQSVPALAAGEVDIGVAALPAVYPYVKTGKLALVASTSNQRLPLAPDVVPVSAKLPGYEFSSELGLIGPANIPRDAVARLSRALETVLGSAHVRERLQGLGSIASWSTPEACAAQLKSNIEKYADAVKLSGIQAN</sequence>
<name>A0A3P4B3B4_9BURK</name>
<dbReference type="Proteomes" id="UP000277294">
    <property type="component" value="Unassembled WGS sequence"/>
</dbReference>
<accession>A0A3P4B3B4</accession>
<dbReference type="Gene3D" id="3.40.190.150">
    <property type="entry name" value="Bordetella uptake gene, domain 1"/>
    <property type="match status" value="1"/>
</dbReference>
<evidence type="ECO:0000313" key="2">
    <source>
        <dbReference type="EMBL" id="VCU70180.1"/>
    </source>
</evidence>
<dbReference type="PIRSF" id="PIRSF017082">
    <property type="entry name" value="YflP"/>
    <property type="match status" value="1"/>
</dbReference>
<proteinExistence type="inferred from homology"/>
<comment type="similarity">
    <text evidence="1">Belongs to the UPF0065 (bug) family.</text>
</comment>
<dbReference type="Pfam" id="PF03401">
    <property type="entry name" value="TctC"/>
    <property type="match status" value="1"/>
</dbReference>
<organism evidence="2 3">
    <name type="scientific">Pigmentiphaga humi</name>
    <dbReference type="NCBI Taxonomy" id="2478468"/>
    <lineage>
        <taxon>Bacteria</taxon>
        <taxon>Pseudomonadati</taxon>
        <taxon>Pseudomonadota</taxon>
        <taxon>Betaproteobacteria</taxon>
        <taxon>Burkholderiales</taxon>
        <taxon>Alcaligenaceae</taxon>
        <taxon>Pigmentiphaga</taxon>
    </lineage>
</organism>
<dbReference type="PANTHER" id="PTHR42928">
    <property type="entry name" value="TRICARBOXYLATE-BINDING PROTEIN"/>
    <property type="match status" value="1"/>
</dbReference>
<keyword evidence="2" id="KW-0675">Receptor</keyword>
<keyword evidence="3" id="KW-1185">Reference proteome</keyword>
<dbReference type="InterPro" id="IPR005064">
    <property type="entry name" value="BUG"/>
</dbReference>
<dbReference type="SUPFAM" id="SSF53850">
    <property type="entry name" value="Periplasmic binding protein-like II"/>
    <property type="match status" value="1"/>
</dbReference>
<dbReference type="AlphaFoldDB" id="A0A3P4B3B4"/>
<evidence type="ECO:0000256" key="1">
    <source>
        <dbReference type="ARBA" id="ARBA00006987"/>
    </source>
</evidence>
<reference evidence="2 3" key="1">
    <citation type="submission" date="2018-10" db="EMBL/GenBank/DDBJ databases">
        <authorList>
            <person name="Criscuolo A."/>
        </authorList>
    </citation>
    <scope>NUCLEOTIDE SEQUENCE [LARGE SCALE GENOMIC DNA]</scope>
    <source>
        <strain evidence="2">DnA1</strain>
    </source>
</reference>
<evidence type="ECO:0000313" key="3">
    <source>
        <dbReference type="Proteomes" id="UP000277294"/>
    </source>
</evidence>
<dbReference type="InterPro" id="IPR042100">
    <property type="entry name" value="Bug_dom1"/>
</dbReference>
<gene>
    <name evidence="2" type="ORF">PIGHUM_02247</name>
</gene>
<dbReference type="Gene3D" id="3.40.190.10">
    <property type="entry name" value="Periplasmic binding protein-like II"/>
    <property type="match status" value="1"/>
</dbReference>
<dbReference type="EMBL" id="UWPJ01000017">
    <property type="protein sequence ID" value="VCU70180.1"/>
    <property type="molecule type" value="Genomic_DNA"/>
</dbReference>
<protein>
    <submittedName>
        <fullName evidence="2">Tripartite tricarboxylate transporter family receptor</fullName>
    </submittedName>
</protein>
<dbReference type="PANTHER" id="PTHR42928:SF5">
    <property type="entry name" value="BLR1237 PROTEIN"/>
    <property type="match status" value="1"/>
</dbReference>